<evidence type="ECO:0000259" key="1">
    <source>
        <dbReference type="SMART" id="SM00852"/>
    </source>
</evidence>
<keyword evidence="3" id="KW-1185">Reference proteome</keyword>
<name>A0ABU8XSI3_9PROT</name>
<dbReference type="InterPro" id="IPR050101">
    <property type="entry name" value="CinA"/>
</dbReference>
<sequence length="249" mass="27253">MSGRTVTAAVIIIGNEILSGRTQDANLAFLAQELGEIGVRLREARVVADEEDAIVEAVNACRARYDHVFTTGGIGPTHDDITSAAIATAFQRAHRRHPEAERRLRAYYPPEKLNEARLKMADMPEGAELIDNPVSVAPGFRIENVYVLPGVPSILQAMFAGLKPRLEGGAPVRSRTVTVLCPEGEIAKPLGEIQSRHPSIEIGSYPFMQQGRFGTSLVFRGTDETAIRAAAEELLTLARERRIEVLQLF</sequence>
<dbReference type="SMART" id="SM00852">
    <property type="entry name" value="MoCF_biosynth"/>
    <property type="match status" value="1"/>
</dbReference>
<dbReference type="PANTHER" id="PTHR13939">
    <property type="entry name" value="NICOTINAMIDE-NUCLEOTIDE AMIDOHYDROLASE PNCC"/>
    <property type="match status" value="1"/>
</dbReference>
<dbReference type="SUPFAM" id="SSF53218">
    <property type="entry name" value="Molybdenum cofactor biosynthesis proteins"/>
    <property type="match status" value="1"/>
</dbReference>
<dbReference type="Pfam" id="PF00994">
    <property type="entry name" value="MoCF_biosynth"/>
    <property type="match status" value="1"/>
</dbReference>
<evidence type="ECO:0000313" key="3">
    <source>
        <dbReference type="Proteomes" id="UP001375743"/>
    </source>
</evidence>
<dbReference type="InterPro" id="IPR001453">
    <property type="entry name" value="MoaB/Mog_dom"/>
</dbReference>
<dbReference type="PANTHER" id="PTHR13939:SF0">
    <property type="entry name" value="NMN AMIDOHYDROLASE-LIKE PROTEIN YFAY"/>
    <property type="match status" value="1"/>
</dbReference>
<evidence type="ECO:0000313" key="2">
    <source>
        <dbReference type="EMBL" id="MEK0084173.1"/>
    </source>
</evidence>
<organism evidence="2 3">
    <name type="scientific">Benzoatithermus flavus</name>
    <dbReference type="NCBI Taxonomy" id="3108223"/>
    <lineage>
        <taxon>Bacteria</taxon>
        <taxon>Pseudomonadati</taxon>
        <taxon>Pseudomonadota</taxon>
        <taxon>Alphaproteobacteria</taxon>
        <taxon>Geminicoccales</taxon>
        <taxon>Geminicoccaceae</taxon>
        <taxon>Benzoatithermus</taxon>
    </lineage>
</organism>
<dbReference type="CDD" id="cd00885">
    <property type="entry name" value="cinA"/>
    <property type="match status" value="1"/>
</dbReference>
<dbReference type="Pfam" id="PF24102">
    <property type="entry name" value="FLAD1_M"/>
    <property type="match status" value="1"/>
</dbReference>
<comment type="caution">
    <text evidence="2">The sequence shown here is derived from an EMBL/GenBank/DDBJ whole genome shotgun (WGS) entry which is preliminary data.</text>
</comment>
<dbReference type="InterPro" id="IPR056596">
    <property type="entry name" value="FLAD1_M"/>
</dbReference>
<dbReference type="Gene3D" id="3.40.980.10">
    <property type="entry name" value="MoaB/Mog-like domain"/>
    <property type="match status" value="1"/>
</dbReference>
<dbReference type="Proteomes" id="UP001375743">
    <property type="component" value="Unassembled WGS sequence"/>
</dbReference>
<dbReference type="InterPro" id="IPR036425">
    <property type="entry name" value="MoaB/Mog-like_dom_sf"/>
</dbReference>
<reference evidence="2 3" key="1">
    <citation type="submission" date="2024-01" db="EMBL/GenBank/DDBJ databases">
        <title>Multi-omics insights into the function and evolution of sodium benzoate biodegradation pathways in Benzoatithermus flavus gen. nov., sp. nov. from hot spring.</title>
        <authorList>
            <person name="Hu C.-J."/>
            <person name="Li W.-J."/>
        </authorList>
    </citation>
    <scope>NUCLEOTIDE SEQUENCE [LARGE SCALE GENOMIC DNA]</scope>
    <source>
        <strain evidence="2 3">SYSU G07066</strain>
    </source>
</reference>
<protein>
    <submittedName>
        <fullName evidence="2">Molybdopterin-binding protein</fullName>
    </submittedName>
</protein>
<feature type="domain" description="MoaB/Mog" evidence="1">
    <location>
        <begin position="9"/>
        <end position="170"/>
    </location>
</feature>
<dbReference type="EMBL" id="JBBLZC010000012">
    <property type="protein sequence ID" value="MEK0084173.1"/>
    <property type="molecule type" value="Genomic_DNA"/>
</dbReference>
<proteinExistence type="predicted"/>
<accession>A0ABU8XSI3</accession>
<gene>
    <name evidence="2" type="ORF">U1T56_13500</name>
</gene>
<dbReference type="RefSeq" id="WP_418160019.1">
    <property type="nucleotide sequence ID" value="NZ_JBBLZC010000012.1"/>
</dbReference>